<name>A0A317YLX5_STAPS</name>
<sequence length="80" mass="8670">MCGIVGCIGYDNTKELLLKGLEKLEYRGYDSAGIAVVNDDNTTVFKEKGRIAELRKVADSSDFDGPVGIGHTRWATHGVP</sequence>
<dbReference type="GO" id="GO:0005829">
    <property type="term" value="C:cytosol"/>
    <property type="evidence" value="ECO:0007669"/>
    <property type="project" value="TreeGrafter"/>
</dbReference>
<reference evidence="8 9" key="1">
    <citation type="journal article" date="2018" name="Vet. Microbiol.">
        <title>Clonal diversity and geographic distribution of methicillin-resistant Staphylococcus pseudintermedius from Australian animals: Discovery of novel sequence types.</title>
        <authorList>
            <person name="Worthing K.A."/>
            <person name="Abraham S."/>
            <person name="Coombs G.W."/>
            <person name="Pang S."/>
            <person name="Saputra S."/>
            <person name="Jordan D."/>
            <person name="Trott D.J."/>
            <person name="Norris J.M."/>
        </authorList>
    </citation>
    <scope>NUCLEOTIDE SEQUENCE [LARGE SCALE GENOMIC DNA]</scope>
    <source>
        <strain evidence="8 9">ST525 1</strain>
    </source>
</reference>
<evidence type="ECO:0000256" key="5">
    <source>
        <dbReference type="ARBA" id="ARBA00022679"/>
    </source>
</evidence>
<dbReference type="InterPro" id="IPR029055">
    <property type="entry name" value="Ntn_hydrolases_N"/>
</dbReference>
<evidence type="ECO:0000256" key="6">
    <source>
        <dbReference type="ARBA" id="ARBA00022962"/>
    </source>
</evidence>
<feature type="domain" description="Glutamine amidotransferase type-2" evidence="7">
    <location>
        <begin position="2"/>
        <end position="80"/>
    </location>
</feature>
<organism evidence="8 9">
    <name type="scientific">Staphylococcus pseudintermedius</name>
    <dbReference type="NCBI Taxonomy" id="283734"/>
    <lineage>
        <taxon>Bacteria</taxon>
        <taxon>Bacillati</taxon>
        <taxon>Bacillota</taxon>
        <taxon>Bacilli</taxon>
        <taxon>Bacillales</taxon>
        <taxon>Staphylococcaceae</taxon>
        <taxon>Staphylococcus</taxon>
        <taxon>Staphylococcus intermedius group</taxon>
    </lineage>
</organism>
<evidence type="ECO:0000313" key="9">
    <source>
        <dbReference type="Proteomes" id="UP000246800"/>
    </source>
</evidence>
<keyword evidence="6" id="KW-0315">Glutamine amidotransferase</keyword>
<dbReference type="EMBL" id="QEIT01000424">
    <property type="protein sequence ID" value="PWZ69600.1"/>
    <property type="molecule type" value="Genomic_DNA"/>
</dbReference>
<evidence type="ECO:0000256" key="2">
    <source>
        <dbReference type="ARBA" id="ARBA00012916"/>
    </source>
</evidence>
<dbReference type="Gene3D" id="3.60.20.10">
    <property type="entry name" value="Glutamine Phosphoribosylpyrophosphate, subunit 1, domain 1"/>
    <property type="match status" value="1"/>
</dbReference>
<dbReference type="GO" id="GO:0004360">
    <property type="term" value="F:glutamine-fructose-6-phosphate transaminase (isomerizing) activity"/>
    <property type="evidence" value="ECO:0007669"/>
    <property type="project" value="UniProtKB-EC"/>
</dbReference>
<dbReference type="Proteomes" id="UP000246800">
    <property type="component" value="Unassembled WGS sequence"/>
</dbReference>
<evidence type="ECO:0000256" key="3">
    <source>
        <dbReference type="ARBA" id="ARBA00016090"/>
    </source>
</evidence>
<dbReference type="GO" id="GO:0006487">
    <property type="term" value="P:protein N-linked glycosylation"/>
    <property type="evidence" value="ECO:0007669"/>
    <property type="project" value="TreeGrafter"/>
</dbReference>
<evidence type="ECO:0000256" key="4">
    <source>
        <dbReference type="ARBA" id="ARBA00022576"/>
    </source>
</evidence>
<dbReference type="GO" id="GO:0006047">
    <property type="term" value="P:UDP-N-acetylglucosamine metabolic process"/>
    <property type="evidence" value="ECO:0007669"/>
    <property type="project" value="TreeGrafter"/>
</dbReference>
<comment type="catalytic activity">
    <reaction evidence="1">
        <text>D-fructose 6-phosphate + L-glutamine = D-glucosamine 6-phosphate + L-glutamate</text>
        <dbReference type="Rhea" id="RHEA:13237"/>
        <dbReference type="ChEBI" id="CHEBI:29985"/>
        <dbReference type="ChEBI" id="CHEBI:58359"/>
        <dbReference type="ChEBI" id="CHEBI:58725"/>
        <dbReference type="ChEBI" id="CHEBI:61527"/>
        <dbReference type="EC" id="2.6.1.16"/>
    </reaction>
</comment>
<dbReference type="InterPro" id="IPR017932">
    <property type="entry name" value="GATase_2_dom"/>
</dbReference>
<protein>
    <recommendedName>
        <fullName evidence="3">Glutamine--fructose-6-phosphate aminotransferase [isomerizing]</fullName>
        <ecNumber evidence="2">2.6.1.16</ecNumber>
    </recommendedName>
</protein>
<keyword evidence="5 8" id="KW-0808">Transferase</keyword>
<proteinExistence type="predicted"/>
<evidence type="ECO:0000313" key="8">
    <source>
        <dbReference type="EMBL" id="PWZ69600.1"/>
    </source>
</evidence>
<evidence type="ECO:0000256" key="1">
    <source>
        <dbReference type="ARBA" id="ARBA00001031"/>
    </source>
</evidence>
<dbReference type="PANTHER" id="PTHR10937:SF0">
    <property type="entry name" value="GLUTAMINE--FRUCTOSE-6-PHOSPHATE TRANSAMINASE (ISOMERIZING)"/>
    <property type="match status" value="1"/>
</dbReference>
<evidence type="ECO:0000259" key="7">
    <source>
        <dbReference type="PROSITE" id="PS51278"/>
    </source>
</evidence>
<dbReference type="GO" id="GO:0006002">
    <property type="term" value="P:fructose 6-phosphate metabolic process"/>
    <property type="evidence" value="ECO:0007669"/>
    <property type="project" value="TreeGrafter"/>
</dbReference>
<dbReference type="SUPFAM" id="SSF56235">
    <property type="entry name" value="N-terminal nucleophile aminohydrolases (Ntn hydrolases)"/>
    <property type="match status" value="1"/>
</dbReference>
<gene>
    <name evidence="8" type="ORF">DD902_14340</name>
</gene>
<dbReference type="AlphaFoldDB" id="A0A317YLX5"/>
<comment type="caution">
    <text evidence="8">The sequence shown here is derived from an EMBL/GenBank/DDBJ whole genome shotgun (WGS) entry which is preliminary data.</text>
</comment>
<dbReference type="EC" id="2.6.1.16" evidence="2"/>
<dbReference type="PROSITE" id="PS51278">
    <property type="entry name" value="GATASE_TYPE_2"/>
    <property type="match status" value="1"/>
</dbReference>
<accession>A0A317YLX5</accession>
<keyword evidence="4 8" id="KW-0032">Aminotransferase</keyword>
<feature type="non-terminal residue" evidence="8">
    <location>
        <position position="80"/>
    </location>
</feature>
<dbReference type="PANTHER" id="PTHR10937">
    <property type="entry name" value="GLUCOSAMINE--FRUCTOSE-6-PHOSPHATE AMINOTRANSFERASE, ISOMERIZING"/>
    <property type="match status" value="1"/>
</dbReference>